<dbReference type="Proteomes" id="UP000663722">
    <property type="component" value="Chromosome"/>
</dbReference>
<accession>A0A975BGG4</accession>
<dbReference type="InterPro" id="IPR004919">
    <property type="entry name" value="GmrSD_N"/>
</dbReference>
<evidence type="ECO:0000259" key="2">
    <source>
        <dbReference type="Pfam" id="PF07510"/>
    </source>
</evidence>
<feature type="domain" description="GmrSD restriction endonucleases C-terminal" evidence="2">
    <location>
        <begin position="413"/>
        <end position="550"/>
    </location>
</feature>
<dbReference type="KEGG" id="dmm:dnm_009800"/>
<evidence type="ECO:0000259" key="1">
    <source>
        <dbReference type="Pfam" id="PF03235"/>
    </source>
</evidence>
<dbReference type="Pfam" id="PF03235">
    <property type="entry name" value="GmrSD_N"/>
    <property type="match status" value="1"/>
</dbReference>
<proteinExistence type="predicted"/>
<feature type="domain" description="GmrSD restriction endonucleases N-terminal" evidence="1">
    <location>
        <begin position="9"/>
        <end position="220"/>
    </location>
</feature>
<protein>
    <submittedName>
        <fullName evidence="3">DUF262 and DUF1524</fullName>
    </submittedName>
</protein>
<dbReference type="PANTHER" id="PTHR35149">
    <property type="entry name" value="SLL5132 PROTEIN"/>
    <property type="match status" value="1"/>
</dbReference>
<dbReference type="EMBL" id="CP061800">
    <property type="protein sequence ID" value="QTA84976.1"/>
    <property type="molecule type" value="Genomic_DNA"/>
</dbReference>
<gene>
    <name evidence="3" type="ORF">dnm_009800</name>
</gene>
<dbReference type="InterPro" id="IPR011089">
    <property type="entry name" value="GmrSD_C"/>
</dbReference>
<name>A0A975BGG4_9BACT</name>
<reference evidence="3" key="1">
    <citation type="journal article" date="2021" name="Microb. Physiol.">
        <title>Proteogenomic Insights into the Physiology of Marine, Sulfate-Reducing, Filamentous Desulfonema limicola and Desulfonema magnum.</title>
        <authorList>
            <person name="Schnaars V."/>
            <person name="Wohlbrand L."/>
            <person name="Scheve S."/>
            <person name="Hinrichs C."/>
            <person name="Reinhardt R."/>
            <person name="Rabus R."/>
        </authorList>
    </citation>
    <scope>NUCLEOTIDE SEQUENCE</scope>
    <source>
        <strain evidence="3">4be13</strain>
    </source>
</reference>
<sequence length="687" mass="81264">MKANEVNLNRFLSEYNIQFVIPVYQRNYDWTLSQCRQLLNDILFIGTSDKLNAHFIGSIVYVHDDVYSASGIKELTIIDGQQRLTTVTLIYLAIYRLAMEIGNDFLANQINETYLINKFANDEEKLKLRPTENNDRVLKYLIRNDKQEEYSDFSRLLDNFNYFDSIISEKNHEAIIKGLGKLMFVEISLDREKDNPQRIFESLNSTGLELTQADLIRNYILMGLNRKSQNRIYENYWKRIENFAKDESTNSSKVSDFIRDYLTLENKKIPNKNKVYEEFKRKYETSTVEVLEQNLSPIKKSAKYYSRLLNPKNESDKNIRLQLEYINRLEINVAYPFLLKVYEDYLAGVISKETFTDVLELIQSFTWRRFIVGLPTSALNKIFMRLYEDVDSEKYLTSIQLALLNKKGNQRFPRNTEVINALKKKDMYGIKPKNRVYFLERLENHENKEPVKIQGNNDITIEHIFPQKPEQKWEIELGKKEYNFIKDNYLNTIANLTLSGNNGNLGNKAFVAKRDMNANGKEQGYKYSRLWLNRYLAEIDRWGREEIEKRFQIIEERFLNIWKFPEVEIKKETDFNEINIFYAEEPTGKKLEYAVFLNQKLEITEVSKLYVEIIKTLFESNPQAFFISDLSEKLSLTKDPNSCRQATPINKTYFIESNMDSKGKFDKIKKALTVFDFEEELTIKYKE</sequence>
<dbReference type="RefSeq" id="WP_207681224.1">
    <property type="nucleotide sequence ID" value="NZ_CP061800.1"/>
</dbReference>
<evidence type="ECO:0000313" key="4">
    <source>
        <dbReference type="Proteomes" id="UP000663722"/>
    </source>
</evidence>
<keyword evidence="4" id="KW-1185">Reference proteome</keyword>
<organism evidence="3 4">
    <name type="scientific">Desulfonema magnum</name>
    <dbReference type="NCBI Taxonomy" id="45655"/>
    <lineage>
        <taxon>Bacteria</taxon>
        <taxon>Pseudomonadati</taxon>
        <taxon>Thermodesulfobacteriota</taxon>
        <taxon>Desulfobacteria</taxon>
        <taxon>Desulfobacterales</taxon>
        <taxon>Desulfococcaceae</taxon>
        <taxon>Desulfonema</taxon>
    </lineage>
</organism>
<dbReference type="PANTHER" id="PTHR35149:SF2">
    <property type="entry name" value="DUF262 DOMAIN-CONTAINING PROTEIN"/>
    <property type="match status" value="1"/>
</dbReference>
<dbReference type="Pfam" id="PF07510">
    <property type="entry name" value="GmrSD_C"/>
    <property type="match status" value="1"/>
</dbReference>
<evidence type="ECO:0000313" key="3">
    <source>
        <dbReference type="EMBL" id="QTA84976.1"/>
    </source>
</evidence>
<dbReference type="AlphaFoldDB" id="A0A975BGG4"/>